<dbReference type="GO" id="GO:0070006">
    <property type="term" value="F:metalloaminopeptidase activity"/>
    <property type="evidence" value="ECO:0007669"/>
    <property type="project" value="UniProtKB-UniRule"/>
</dbReference>
<dbReference type="CDD" id="cd01086">
    <property type="entry name" value="MetAP1"/>
    <property type="match status" value="1"/>
</dbReference>
<dbReference type="EMBL" id="FUEG01000003">
    <property type="protein sequence ID" value="SJL02634.1"/>
    <property type="molecule type" value="Genomic_DNA"/>
</dbReference>
<dbReference type="InterPro" id="IPR002467">
    <property type="entry name" value="Pept_M24A_MAP1"/>
</dbReference>
<dbReference type="HAMAP" id="MF_01974">
    <property type="entry name" value="MetAP_1"/>
    <property type="match status" value="1"/>
</dbReference>
<dbReference type="PRINTS" id="PR00599">
    <property type="entry name" value="MAPEPTIDASE"/>
</dbReference>
<name>A0A284R1P4_ARMOS</name>
<organism evidence="8 9">
    <name type="scientific">Armillaria ostoyae</name>
    <name type="common">Armillaria root rot fungus</name>
    <dbReference type="NCBI Taxonomy" id="47428"/>
    <lineage>
        <taxon>Eukaryota</taxon>
        <taxon>Fungi</taxon>
        <taxon>Dikarya</taxon>
        <taxon>Basidiomycota</taxon>
        <taxon>Agaricomycotina</taxon>
        <taxon>Agaricomycetes</taxon>
        <taxon>Agaricomycetidae</taxon>
        <taxon>Agaricales</taxon>
        <taxon>Marasmiineae</taxon>
        <taxon>Physalacriaceae</taxon>
        <taxon>Armillaria</taxon>
    </lineage>
</organism>
<sequence>MFRRPCSALAKTLTTRPFRHVYPAPKQKRLFSHADLEDAYDFGTYNVIFPEEPFVFGVSHIAPKPVPPSIPAPPYVGSGHDVTPAGDSIITLGGEEEARVRRAGALASKVREFAGSLVKVGVTTNTIDAAVHEYIVARGAYPSPLRYKGFPKSCCTSINNVIAHGIPDDRPLEDGDIINIDITVYLDGYHGDTSETFLVGDVDAEGRVLCAVTSNALKAGIAACGPGKPFRAIGQAIHYCLAGSRSQLGMDFCISQQFTGHGIGTAFHTKPWILHSYNEEPGIMKPGHCFTIEACPYDSGTVPKGWIFPDGWTTSTENCARSAQAEHMILITESGADILTL</sequence>
<comment type="cofactor">
    <cofactor evidence="5">
        <name>Co(2+)</name>
        <dbReference type="ChEBI" id="CHEBI:48828"/>
    </cofactor>
    <cofactor evidence="5">
        <name>Zn(2+)</name>
        <dbReference type="ChEBI" id="CHEBI:29105"/>
    </cofactor>
    <cofactor evidence="5">
        <name>Mn(2+)</name>
        <dbReference type="ChEBI" id="CHEBI:29035"/>
    </cofactor>
    <cofactor evidence="5">
        <name>Fe(2+)</name>
        <dbReference type="ChEBI" id="CHEBI:29033"/>
    </cofactor>
    <text evidence="5">Binds 2 divalent metal cations per subunit. Has a high-affinity and a low affinity metal-binding site. The true nature of the physiological cofactor is under debate. The enzyme is active with cobalt, zinc, manganese or divalent iron ions. Most likely, methionine aminopeptidases function as mononuclear Fe(2+)-metalloproteases under physiological conditions, and the catalytically relevant metal-binding site has been assigned to the histidine-containing high-affinity site.</text>
</comment>
<keyword evidence="2 5" id="KW-0645">Protease</keyword>
<evidence type="ECO:0000256" key="6">
    <source>
        <dbReference type="RuleBase" id="RU003653"/>
    </source>
</evidence>
<dbReference type="Pfam" id="PF00557">
    <property type="entry name" value="Peptidase_M24"/>
    <property type="match status" value="1"/>
</dbReference>
<evidence type="ECO:0000256" key="1">
    <source>
        <dbReference type="ARBA" id="ARBA00022438"/>
    </source>
</evidence>
<evidence type="ECO:0000256" key="3">
    <source>
        <dbReference type="ARBA" id="ARBA00022723"/>
    </source>
</evidence>
<dbReference type="InterPro" id="IPR001714">
    <property type="entry name" value="Pept_M24_MAP"/>
</dbReference>
<evidence type="ECO:0000256" key="5">
    <source>
        <dbReference type="HAMAP-Rule" id="MF_03174"/>
    </source>
</evidence>
<accession>A0A284R1P4</accession>
<dbReference type="PANTHER" id="PTHR43330:SF8">
    <property type="entry name" value="METHIONINE AMINOPEPTIDASE 1D, MITOCHONDRIAL"/>
    <property type="match status" value="1"/>
</dbReference>
<feature type="binding site" evidence="5">
    <location>
        <position position="192"/>
    </location>
    <ligand>
        <name>a divalent metal cation</name>
        <dbReference type="ChEBI" id="CHEBI:60240"/>
        <label>2</label>
        <note>catalytic</note>
    </ligand>
</feature>
<protein>
    <recommendedName>
        <fullName evidence="6">Methionine aminopeptidase</fullName>
        <ecNumber evidence="6">3.4.11.18</ecNumber>
    </recommendedName>
</protein>
<dbReference type="PANTHER" id="PTHR43330">
    <property type="entry name" value="METHIONINE AMINOPEPTIDASE"/>
    <property type="match status" value="1"/>
</dbReference>
<evidence type="ECO:0000256" key="2">
    <source>
        <dbReference type="ARBA" id="ARBA00022670"/>
    </source>
</evidence>
<evidence type="ECO:0000313" key="9">
    <source>
        <dbReference type="Proteomes" id="UP000219338"/>
    </source>
</evidence>
<keyword evidence="1 5" id="KW-0031">Aminopeptidase</keyword>
<dbReference type="OrthoDB" id="3209743at2759"/>
<dbReference type="OMA" id="RGAESCY"/>
<dbReference type="GO" id="GO:0046872">
    <property type="term" value="F:metal ion binding"/>
    <property type="evidence" value="ECO:0007669"/>
    <property type="project" value="UniProtKB-UniRule"/>
</dbReference>
<feature type="binding site" evidence="5">
    <location>
        <position position="326"/>
    </location>
    <ligand>
        <name>a divalent metal cation</name>
        <dbReference type="ChEBI" id="CHEBI:60240"/>
        <label>1</label>
    </ligand>
</feature>
<comment type="catalytic activity">
    <reaction evidence="5 6">
        <text>Release of N-terminal amino acids, preferentially methionine, from peptides and arylamides.</text>
        <dbReference type="EC" id="3.4.11.18"/>
    </reaction>
</comment>
<dbReference type="InterPro" id="IPR036005">
    <property type="entry name" value="Creatinase/aminopeptidase-like"/>
</dbReference>
<evidence type="ECO:0000313" key="8">
    <source>
        <dbReference type="EMBL" id="SJL02634.1"/>
    </source>
</evidence>
<dbReference type="STRING" id="47428.A0A284R1P4"/>
<feature type="domain" description="Peptidase M24" evidence="7">
    <location>
        <begin position="99"/>
        <end position="333"/>
    </location>
</feature>
<keyword evidence="9" id="KW-1185">Reference proteome</keyword>
<keyword evidence="4 5" id="KW-0378">Hydrolase</keyword>
<keyword evidence="3 5" id="KW-0479">Metal-binding</keyword>
<feature type="binding site" evidence="5">
    <location>
        <position position="268"/>
    </location>
    <ligand>
        <name>substrate</name>
    </ligand>
</feature>
<evidence type="ECO:0000256" key="4">
    <source>
        <dbReference type="ARBA" id="ARBA00022801"/>
    </source>
</evidence>
<proteinExistence type="inferred from homology"/>
<dbReference type="Proteomes" id="UP000219338">
    <property type="component" value="Unassembled WGS sequence"/>
</dbReference>
<dbReference type="GO" id="GO:0004239">
    <property type="term" value="F:initiator methionyl aminopeptidase activity"/>
    <property type="evidence" value="ECO:0007669"/>
    <property type="project" value="UniProtKB-UniRule"/>
</dbReference>
<gene>
    <name evidence="8" type="ORF">ARMOST_05966</name>
</gene>
<reference evidence="9" key="1">
    <citation type="journal article" date="2017" name="Nat. Ecol. Evol.">
        <title>Genome expansion and lineage-specific genetic innovations in the forest pathogenic fungi Armillaria.</title>
        <authorList>
            <person name="Sipos G."/>
            <person name="Prasanna A.N."/>
            <person name="Walter M.C."/>
            <person name="O'Connor E."/>
            <person name="Balint B."/>
            <person name="Krizsan K."/>
            <person name="Kiss B."/>
            <person name="Hess J."/>
            <person name="Varga T."/>
            <person name="Slot J."/>
            <person name="Riley R."/>
            <person name="Boka B."/>
            <person name="Rigling D."/>
            <person name="Barry K."/>
            <person name="Lee J."/>
            <person name="Mihaltcheva S."/>
            <person name="LaButti K."/>
            <person name="Lipzen A."/>
            <person name="Waldron R."/>
            <person name="Moloney N.M."/>
            <person name="Sperisen C."/>
            <person name="Kredics L."/>
            <person name="Vagvoelgyi C."/>
            <person name="Patrignani A."/>
            <person name="Fitzpatrick D."/>
            <person name="Nagy I."/>
            <person name="Doyle S."/>
            <person name="Anderson J.B."/>
            <person name="Grigoriev I.V."/>
            <person name="Gueldener U."/>
            <person name="Muensterkoetter M."/>
            <person name="Nagy L.G."/>
        </authorList>
    </citation>
    <scope>NUCLEOTIDE SEQUENCE [LARGE SCALE GENOMIC DNA]</scope>
    <source>
        <strain evidence="9">C18/9</strain>
    </source>
</reference>
<comment type="function">
    <text evidence="6">Cotranslationally removes the N-terminal methionine from nascent proteins. The N-terminal methionine is often cleaved when the second residue in the primary sequence is small and uncharged (Met-Ala-, Cys, Gly, Pro, Ser, Thr, or Val).</text>
</comment>
<dbReference type="NCBIfam" id="TIGR00500">
    <property type="entry name" value="met_pdase_I"/>
    <property type="match status" value="1"/>
</dbReference>
<dbReference type="AlphaFoldDB" id="A0A284R1P4"/>
<feature type="binding site" evidence="5">
    <location>
        <position position="293"/>
    </location>
    <ligand>
        <name>a divalent metal cation</name>
        <dbReference type="ChEBI" id="CHEBI:60240"/>
        <label>2</label>
        <note>catalytic</note>
    </ligand>
</feature>
<dbReference type="EC" id="3.4.11.18" evidence="6"/>
<feature type="binding site" evidence="5">
    <location>
        <position position="192"/>
    </location>
    <ligand>
        <name>a divalent metal cation</name>
        <dbReference type="ChEBI" id="CHEBI:60240"/>
        <label>1</label>
    </ligand>
</feature>
<comment type="similarity">
    <text evidence="5">Belongs to the peptidase M24A family. Methionine aminopeptidase type 1 subfamily.</text>
</comment>
<feature type="binding site" evidence="5">
    <location>
        <position position="181"/>
    </location>
    <ligand>
        <name>a divalent metal cation</name>
        <dbReference type="ChEBI" id="CHEBI:60240"/>
        <label>1</label>
    </ligand>
</feature>
<dbReference type="InterPro" id="IPR000994">
    <property type="entry name" value="Pept_M24"/>
</dbReference>
<evidence type="ECO:0000259" key="7">
    <source>
        <dbReference type="Pfam" id="PF00557"/>
    </source>
</evidence>
<feature type="binding site" evidence="5">
    <location>
        <position position="326"/>
    </location>
    <ligand>
        <name>a divalent metal cation</name>
        <dbReference type="ChEBI" id="CHEBI:60240"/>
        <label>2</label>
        <note>catalytic</note>
    </ligand>
</feature>
<feature type="binding site" evidence="5">
    <location>
        <position position="261"/>
    </location>
    <ligand>
        <name>a divalent metal cation</name>
        <dbReference type="ChEBI" id="CHEBI:60240"/>
        <label>2</label>
        <note>catalytic</note>
    </ligand>
</feature>
<dbReference type="GO" id="GO:0006508">
    <property type="term" value="P:proteolysis"/>
    <property type="evidence" value="ECO:0007669"/>
    <property type="project" value="UniProtKB-KW"/>
</dbReference>
<feature type="binding site" evidence="5">
    <location>
        <position position="164"/>
    </location>
    <ligand>
        <name>substrate</name>
    </ligand>
</feature>
<dbReference type="Gene3D" id="3.90.230.10">
    <property type="entry name" value="Creatinase/methionine aminopeptidase superfamily"/>
    <property type="match status" value="1"/>
</dbReference>
<dbReference type="SUPFAM" id="SSF55920">
    <property type="entry name" value="Creatinase/aminopeptidase"/>
    <property type="match status" value="1"/>
</dbReference>